<organism evidence="1 2">
    <name type="scientific">Rhizobium lusitanum</name>
    <dbReference type="NCBI Taxonomy" id="293958"/>
    <lineage>
        <taxon>Bacteria</taxon>
        <taxon>Pseudomonadati</taxon>
        <taxon>Pseudomonadota</taxon>
        <taxon>Alphaproteobacteria</taxon>
        <taxon>Hyphomicrobiales</taxon>
        <taxon>Rhizobiaceae</taxon>
        <taxon>Rhizobium/Agrobacterium group</taxon>
        <taxon>Rhizobium</taxon>
    </lineage>
</organism>
<dbReference type="EMBL" id="JACHBG010000010">
    <property type="protein sequence ID" value="MBB6486931.1"/>
    <property type="molecule type" value="Genomic_DNA"/>
</dbReference>
<protein>
    <submittedName>
        <fullName evidence="1">Uncharacterized protein</fullName>
    </submittedName>
</protein>
<gene>
    <name evidence="1" type="ORF">GGD46_004230</name>
</gene>
<proteinExistence type="predicted"/>
<evidence type="ECO:0000313" key="2">
    <source>
        <dbReference type="Proteomes" id="UP000565576"/>
    </source>
</evidence>
<evidence type="ECO:0000313" key="1">
    <source>
        <dbReference type="EMBL" id="MBB6486931.1"/>
    </source>
</evidence>
<reference evidence="1 2" key="1">
    <citation type="submission" date="2020-08" db="EMBL/GenBank/DDBJ databases">
        <title>Genomic Encyclopedia of Type Strains, Phase IV (KMG-V): Genome sequencing to study the core and pangenomes of soil and plant-associated prokaryotes.</title>
        <authorList>
            <person name="Whitman W."/>
        </authorList>
    </citation>
    <scope>NUCLEOTIDE SEQUENCE [LARGE SCALE GENOMIC DNA]</scope>
    <source>
        <strain evidence="1 2">SEMIA 4060</strain>
    </source>
</reference>
<sequence length="43" mass="4865">MQGRFCFDSNDLFPTVDRSDTGCVTMGQVRQHHADPGRFNGYT</sequence>
<dbReference type="AlphaFoldDB" id="A0A7X0IWD7"/>
<comment type="caution">
    <text evidence="1">The sequence shown here is derived from an EMBL/GenBank/DDBJ whole genome shotgun (WGS) entry which is preliminary data.</text>
</comment>
<accession>A0A7X0IWD7</accession>
<name>A0A7X0IWD7_9HYPH</name>
<dbReference type="RefSeq" id="WP_281414694.1">
    <property type="nucleotide sequence ID" value="NZ_JACHBG010000010.1"/>
</dbReference>
<dbReference type="Proteomes" id="UP000565576">
    <property type="component" value="Unassembled WGS sequence"/>
</dbReference>